<accession>A0ABY7NRL1</accession>
<feature type="signal peptide" evidence="1">
    <location>
        <begin position="1"/>
        <end position="19"/>
    </location>
</feature>
<keyword evidence="3" id="KW-1185">Reference proteome</keyword>
<proteinExistence type="predicted"/>
<sequence>MLSGEGAMLSILLSLTTVAVAPAPPPPPPMVLPSPVSPRFSAMSRDPGPSILFDVEVRAGGDLLWNGPMRVNGITGSSVNRSKSDAPSVTCPTVAGYDQGVRSSLSVNLSEVRFGDPDADRFQLRVALDRPGGTADGCVDGERSSRSVGMTENLHMTAGETRTLEGDGGLQIKLHRH</sequence>
<evidence type="ECO:0000313" key="2">
    <source>
        <dbReference type="EMBL" id="WBO24175.1"/>
    </source>
</evidence>
<gene>
    <name evidence="2" type="ORF">PBT88_08750</name>
</gene>
<organism evidence="2 3">
    <name type="scientific">Sphingomonas abietis</name>
    <dbReference type="NCBI Taxonomy" id="3012344"/>
    <lineage>
        <taxon>Bacteria</taxon>
        <taxon>Pseudomonadati</taxon>
        <taxon>Pseudomonadota</taxon>
        <taxon>Alphaproteobacteria</taxon>
        <taxon>Sphingomonadales</taxon>
        <taxon>Sphingomonadaceae</taxon>
        <taxon>Sphingomonas</taxon>
    </lineage>
</organism>
<dbReference type="RefSeq" id="WP_270078804.1">
    <property type="nucleotide sequence ID" value="NZ_CP115174.1"/>
</dbReference>
<evidence type="ECO:0000256" key="1">
    <source>
        <dbReference type="SAM" id="SignalP"/>
    </source>
</evidence>
<keyword evidence="1" id="KW-0732">Signal</keyword>
<name>A0ABY7NRL1_9SPHN</name>
<evidence type="ECO:0000313" key="3">
    <source>
        <dbReference type="Proteomes" id="UP001210865"/>
    </source>
</evidence>
<protein>
    <submittedName>
        <fullName evidence="2">Uncharacterized protein</fullName>
    </submittedName>
</protein>
<feature type="chain" id="PRO_5046408344" evidence="1">
    <location>
        <begin position="20"/>
        <end position="177"/>
    </location>
</feature>
<dbReference type="EMBL" id="CP115174">
    <property type="protein sequence ID" value="WBO24175.1"/>
    <property type="molecule type" value="Genomic_DNA"/>
</dbReference>
<reference evidence="2 3" key="1">
    <citation type="submission" date="2022-12" db="EMBL/GenBank/DDBJ databases">
        <title>Sphingomonas abieness sp. nov., an endophytic bacterium isolated from Abies koreana.</title>
        <authorList>
            <person name="Jiang L."/>
            <person name="Lee J."/>
        </authorList>
    </citation>
    <scope>NUCLEOTIDE SEQUENCE [LARGE SCALE GENOMIC DNA]</scope>
    <source>
        <strain evidence="3">PAMB 00755</strain>
    </source>
</reference>
<dbReference type="Proteomes" id="UP001210865">
    <property type="component" value="Chromosome"/>
</dbReference>